<dbReference type="SUPFAM" id="SSF51445">
    <property type="entry name" value="(Trans)glycosidases"/>
    <property type="match status" value="1"/>
</dbReference>
<organism evidence="3 4">
    <name type="scientific">Aspergillus wentii DTO 134E9</name>
    <dbReference type="NCBI Taxonomy" id="1073089"/>
    <lineage>
        <taxon>Eukaryota</taxon>
        <taxon>Fungi</taxon>
        <taxon>Dikarya</taxon>
        <taxon>Ascomycota</taxon>
        <taxon>Pezizomycotina</taxon>
        <taxon>Eurotiomycetes</taxon>
        <taxon>Eurotiomycetidae</taxon>
        <taxon>Eurotiales</taxon>
        <taxon>Aspergillaceae</taxon>
        <taxon>Aspergillus</taxon>
        <taxon>Aspergillus subgen. Cremei</taxon>
    </lineage>
</organism>
<dbReference type="GeneID" id="63754967"/>
<sequence>MLSPIAISILFAALVKAQNHTHHRTIHIPSSAPDSAVAVPEDFFSFGFESAFLPNFNNDFSDNVVNSVGSRMSKPLIIRIGGTGGDLVLVNDDLKNATKCIAGPSCPKSSKDTFELGPAYFDGFKRFQKAAMTIQAPIGDKNYTMENTMAYIRHAWEALGQDRVAAIALGNEPNFYDYGVQEYVNRALNIMGNVTEEFNLKGDAAKIFQAGEISDKGSATNHPFGLADVFKSGINKNGGIKSAAEHYYQVGKKLSAWDSKAMQSTIMNHSYILEHLAPYEQAMSDIKNQDVPFVLSEVGSVLGGAPIKFSGGFGAAMWAVDMHLAAMARGIQRVTNTERPEAAHAFWVPDTTGPLTKRPVVQGVFPAAPFIADFVGKDGKVVEIPLKGGNELFTAYAMYNQQTSKVDKVALINLKQWDESSKAHRGSATITLNVGNDVKSAIVQRMKSRKGSSAVGFDLGGAGENVTWAGEQWTYAVDQGKGHFIDGHKVEEQVKVNNGKVVVHVPDTEAVIVFFN</sequence>
<dbReference type="PANTHER" id="PTHR36183">
    <property type="entry name" value="BETA-GLUCURONIDASE"/>
    <property type="match status" value="1"/>
</dbReference>
<dbReference type="EMBL" id="KV878214">
    <property type="protein sequence ID" value="OJJ32633.1"/>
    <property type="molecule type" value="Genomic_DNA"/>
</dbReference>
<dbReference type="AlphaFoldDB" id="A0A1L9RCP0"/>
<accession>A0A1L9RCP0</accession>
<dbReference type="Gene3D" id="3.20.20.80">
    <property type="entry name" value="Glycosidases"/>
    <property type="match status" value="1"/>
</dbReference>
<dbReference type="Proteomes" id="UP000184383">
    <property type="component" value="Unassembled WGS sequence"/>
</dbReference>
<proteinExistence type="predicted"/>
<dbReference type="RefSeq" id="XP_040686310.1">
    <property type="nucleotide sequence ID" value="XM_040839119.1"/>
</dbReference>
<gene>
    <name evidence="3" type="ORF">ASPWEDRAFT_70321</name>
</gene>
<protein>
    <recommendedName>
        <fullName evidence="2">Beta-glucuronidase C-terminal domain-containing protein</fullName>
    </recommendedName>
</protein>
<evidence type="ECO:0000313" key="3">
    <source>
        <dbReference type="EMBL" id="OJJ32633.1"/>
    </source>
</evidence>
<dbReference type="OrthoDB" id="2831684at2759"/>
<evidence type="ECO:0000313" key="4">
    <source>
        <dbReference type="Proteomes" id="UP000184383"/>
    </source>
</evidence>
<dbReference type="Pfam" id="PF16862">
    <property type="entry name" value="Glyco_hydro_79C"/>
    <property type="match status" value="1"/>
</dbReference>
<dbReference type="InterPro" id="IPR013780">
    <property type="entry name" value="Glyco_hydro_b"/>
</dbReference>
<feature type="chain" id="PRO_5013064078" description="Beta-glucuronidase C-terminal domain-containing protein" evidence="1">
    <location>
        <begin position="18"/>
        <end position="516"/>
    </location>
</feature>
<evidence type="ECO:0000259" key="2">
    <source>
        <dbReference type="Pfam" id="PF16862"/>
    </source>
</evidence>
<dbReference type="Gene3D" id="2.60.40.1180">
    <property type="entry name" value="Golgi alpha-mannosidase II"/>
    <property type="match status" value="1"/>
</dbReference>
<keyword evidence="1" id="KW-0732">Signal</keyword>
<dbReference type="VEuPathDB" id="FungiDB:ASPWEDRAFT_70321"/>
<dbReference type="PANTHER" id="PTHR36183:SF2">
    <property type="entry name" value="BETA-GLUCURONIDASE C-TERMINAL DOMAIN-CONTAINING PROTEIN"/>
    <property type="match status" value="1"/>
</dbReference>
<keyword evidence="4" id="KW-1185">Reference proteome</keyword>
<dbReference type="InterPro" id="IPR017853">
    <property type="entry name" value="GH"/>
</dbReference>
<dbReference type="InterPro" id="IPR031728">
    <property type="entry name" value="GlcAase_C"/>
</dbReference>
<reference evidence="4" key="1">
    <citation type="journal article" date="2017" name="Genome Biol.">
        <title>Comparative genomics reveals high biological diversity and specific adaptations in the industrially and medically important fungal genus Aspergillus.</title>
        <authorList>
            <person name="de Vries R.P."/>
            <person name="Riley R."/>
            <person name="Wiebenga A."/>
            <person name="Aguilar-Osorio G."/>
            <person name="Amillis S."/>
            <person name="Uchima C.A."/>
            <person name="Anderluh G."/>
            <person name="Asadollahi M."/>
            <person name="Askin M."/>
            <person name="Barry K."/>
            <person name="Battaglia E."/>
            <person name="Bayram O."/>
            <person name="Benocci T."/>
            <person name="Braus-Stromeyer S.A."/>
            <person name="Caldana C."/>
            <person name="Canovas D."/>
            <person name="Cerqueira G.C."/>
            <person name="Chen F."/>
            <person name="Chen W."/>
            <person name="Choi C."/>
            <person name="Clum A."/>
            <person name="Dos Santos R.A."/>
            <person name="Damasio A.R."/>
            <person name="Diallinas G."/>
            <person name="Emri T."/>
            <person name="Fekete E."/>
            <person name="Flipphi M."/>
            <person name="Freyberg S."/>
            <person name="Gallo A."/>
            <person name="Gournas C."/>
            <person name="Habgood R."/>
            <person name="Hainaut M."/>
            <person name="Harispe M.L."/>
            <person name="Henrissat B."/>
            <person name="Hilden K.S."/>
            <person name="Hope R."/>
            <person name="Hossain A."/>
            <person name="Karabika E."/>
            <person name="Karaffa L."/>
            <person name="Karanyi Z."/>
            <person name="Krasevec N."/>
            <person name="Kuo A."/>
            <person name="Kusch H."/>
            <person name="LaButti K."/>
            <person name="Lagendijk E.L."/>
            <person name="Lapidus A."/>
            <person name="Levasseur A."/>
            <person name="Lindquist E."/>
            <person name="Lipzen A."/>
            <person name="Logrieco A.F."/>
            <person name="MacCabe A."/>
            <person name="Maekelae M.R."/>
            <person name="Malavazi I."/>
            <person name="Melin P."/>
            <person name="Meyer V."/>
            <person name="Mielnichuk N."/>
            <person name="Miskei M."/>
            <person name="Molnar A.P."/>
            <person name="Mule G."/>
            <person name="Ngan C.Y."/>
            <person name="Orejas M."/>
            <person name="Orosz E."/>
            <person name="Ouedraogo J.P."/>
            <person name="Overkamp K.M."/>
            <person name="Park H.-S."/>
            <person name="Perrone G."/>
            <person name="Piumi F."/>
            <person name="Punt P.J."/>
            <person name="Ram A.F."/>
            <person name="Ramon A."/>
            <person name="Rauscher S."/>
            <person name="Record E."/>
            <person name="Riano-Pachon D.M."/>
            <person name="Robert V."/>
            <person name="Roehrig J."/>
            <person name="Ruller R."/>
            <person name="Salamov A."/>
            <person name="Salih N.S."/>
            <person name="Samson R.A."/>
            <person name="Sandor E."/>
            <person name="Sanguinetti M."/>
            <person name="Schuetze T."/>
            <person name="Sepcic K."/>
            <person name="Shelest E."/>
            <person name="Sherlock G."/>
            <person name="Sophianopoulou V."/>
            <person name="Squina F.M."/>
            <person name="Sun H."/>
            <person name="Susca A."/>
            <person name="Todd R.B."/>
            <person name="Tsang A."/>
            <person name="Unkles S.E."/>
            <person name="van de Wiele N."/>
            <person name="van Rossen-Uffink D."/>
            <person name="Oliveira J.V."/>
            <person name="Vesth T.C."/>
            <person name="Visser J."/>
            <person name="Yu J.-H."/>
            <person name="Zhou M."/>
            <person name="Andersen M.R."/>
            <person name="Archer D.B."/>
            <person name="Baker S.E."/>
            <person name="Benoit I."/>
            <person name="Brakhage A.A."/>
            <person name="Braus G.H."/>
            <person name="Fischer R."/>
            <person name="Frisvad J.C."/>
            <person name="Goldman G.H."/>
            <person name="Houbraken J."/>
            <person name="Oakley B."/>
            <person name="Pocsi I."/>
            <person name="Scazzocchio C."/>
            <person name="Seiboth B."/>
            <person name="vanKuyk P.A."/>
            <person name="Wortman J."/>
            <person name="Dyer P.S."/>
            <person name="Grigoriev I.V."/>
        </authorList>
    </citation>
    <scope>NUCLEOTIDE SEQUENCE [LARGE SCALE GENOMIC DNA]</scope>
    <source>
        <strain evidence="4">DTO 134E9</strain>
    </source>
</reference>
<name>A0A1L9RCP0_ASPWE</name>
<feature type="signal peptide" evidence="1">
    <location>
        <begin position="1"/>
        <end position="17"/>
    </location>
</feature>
<dbReference type="InterPro" id="IPR052974">
    <property type="entry name" value="GH79_Enzymes"/>
</dbReference>
<feature type="domain" description="Beta-glucuronidase C-terminal" evidence="2">
    <location>
        <begin position="395"/>
        <end position="512"/>
    </location>
</feature>
<evidence type="ECO:0000256" key="1">
    <source>
        <dbReference type="SAM" id="SignalP"/>
    </source>
</evidence>